<dbReference type="InterPro" id="IPR008258">
    <property type="entry name" value="Transglycosylase_SLT_dom_1"/>
</dbReference>
<dbReference type="Gene3D" id="1.10.530.10">
    <property type="match status" value="1"/>
</dbReference>
<dbReference type="InterPro" id="IPR007730">
    <property type="entry name" value="SPOR-like_dom"/>
</dbReference>
<evidence type="ECO:0000313" key="5">
    <source>
        <dbReference type="EMBL" id="TNC47725.1"/>
    </source>
</evidence>
<gene>
    <name evidence="5" type="ORF">FHG66_16040</name>
</gene>
<comment type="caution">
    <text evidence="5">The sequence shown here is derived from an EMBL/GenBank/DDBJ whole genome shotgun (WGS) entry which is preliminary data.</text>
</comment>
<protein>
    <submittedName>
        <fullName evidence="5">Lytic transglycosylase domain-containing protein</fullName>
    </submittedName>
</protein>
<evidence type="ECO:0000256" key="2">
    <source>
        <dbReference type="ARBA" id="ARBA00009387"/>
    </source>
</evidence>
<keyword evidence="6" id="KW-1185">Reference proteome</keyword>
<dbReference type="PANTHER" id="PTHR37423">
    <property type="entry name" value="SOLUBLE LYTIC MUREIN TRANSGLYCOSYLASE-RELATED"/>
    <property type="match status" value="1"/>
</dbReference>
<comment type="similarity">
    <text evidence="2">Belongs to the virb1 family.</text>
</comment>
<dbReference type="Pfam" id="PF05036">
    <property type="entry name" value="SPOR"/>
    <property type="match status" value="1"/>
</dbReference>
<accession>A0A5C4MQ70</accession>
<comment type="similarity">
    <text evidence="1">Belongs to the transglycosylase Slt family.</text>
</comment>
<dbReference type="EMBL" id="VDFU01000023">
    <property type="protein sequence ID" value="TNC47725.1"/>
    <property type="molecule type" value="Genomic_DNA"/>
</dbReference>
<evidence type="ECO:0000256" key="1">
    <source>
        <dbReference type="ARBA" id="ARBA00007734"/>
    </source>
</evidence>
<reference evidence="5 6" key="1">
    <citation type="submission" date="2019-06" db="EMBL/GenBank/DDBJ databases">
        <title>YIM 131921 draft genome.</title>
        <authorList>
            <person name="Jiang L."/>
        </authorList>
    </citation>
    <scope>NUCLEOTIDE SEQUENCE [LARGE SCALE GENOMIC DNA]</scope>
    <source>
        <strain evidence="5 6">YIM 131921</strain>
    </source>
</reference>
<feature type="domain" description="Transglycosylase SLT" evidence="3">
    <location>
        <begin position="2"/>
        <end position="95"/>
    </location>
</feature>
<dbReference type="InterPro" id="IPR023346">
    <property type="entry name" value="Lysozyme-like_dom_sf"/>
</dbReference>
<name>A0A5C4MQ70_9RHOB</name>
<dbReference type="SUPFAM" id="SSF53955">
    <property type="entry name" value="Lysozyme-like"/>
    <property type="match status" value="1"/>
</dbReference>
<dbReference type="GO" id="GO:0042834">
    <property type="term" value="F:peptidoglycan binding"/>
    <property type="evidence" value="ECO:0007669"/>
    <property type="project" value="InterPro"/>
</dbReference>
<dbReference type="OrthoDB" id="9815002at2"/>
<sequence>MIEEAAEAEELDAVFFARLLWRESLFDASAVSHAGAQGIAQFMPGTARLRGLQDPFNPAEAILASADYLKNLEREFGNLGMAAVAYNAGEQRAARFLAGETGIPRETRAYVAAITGHSGEKWRKAVRDDSPALALDLALDPSAPFREACLQKAVVRDFPSFAPAAEPEPELLPWGVILAAQGSRETAERQVASLAGLIPGERIDHVRMRVPGSAQRRHVAQVGRETREAAEALCGQIRAGGAACIVLRN</sequence>
<dbReference type="AlphaFoldDB" id="A0A5C4MQ70"/>
<dbReference type="RefSeq" id="WP_139078070.1">
    <property type="nucleotide sequence ID" value="NZ_VDFU01000023.1"/>
</dbReference>
<proteinExistence type="inferred from homology"/>
<feature type="domain" description="SPOR" evidence="4">
    <location>
        <begin position="174"/>
        <end position="247"/>
    </location>
</feature>
<dbReference type="Proteomes" id="UP000305887">
    <property type="component" value="Unassembled WGS sequence"/>
</dbReference>
<evidence type="ECO:0000259" key="4">
    <source>
        <dbReference type="Pfam" id="PF05036"/>
    </source>
</evidence>
<evidence type="ECO:0000313" key="6">
    <source>
        <dbReference type="Proteomes" id="UP000305887"/>
    </source>
</evidence>
<dbReference type="CDD" id="cd00254">
    <property type="entry name" value="LT-like"/>
    <property type="match status" value="1"/>
</dbReference>
<dbReference type="Pfam" id="PF01464">
    <property type="entry name" value="SLT"/>
    <property type="match status" value="1"/>
</dbReference>
<evidence type="ECO:0000259" key="3">
    <source>
        <dbReference type="Pfam" id="PF01464"/>
    </source>
</evidence>
<organism evidence="5 6">
    <name type="scientific">Rubellimicrobium rubrum</name>
    <dbReference type="NCBI Taxonomy" id="2585369"/>
    <lineage>
        <taxon>Bacteria</taxon>
        <taxon>Pseudomonadati</taxon>
        <taxon>Pseudomonadota</taxon>
        <taxon>Alphaproteobacteria</taxon>
        <taxon>Rhodobacterales</taxon>
        <taxon>Roseobacteraceae</taxon>
        <taxon>Rubellimicrobium</taxon>
    </lineage>
</organism>
<dbReference type="PANTHER" id="PTHR37423:SF2">
    <property type="entry name" value="MEMBRANE-BOUND LYTIC MUREIN TRANSGLYCOSYLASE C"/>
    <property type="match status" value="1"/>
</dbReference>